<keyword evidence="12" id="KW-0472">Membrane</keyword>
<dbReference type="InterPro" id="IPR027267">
    <property type="entry name" value="AH/BAR_dom_sf"/>
</dbReference>
<feature type="region of interest" description="Disordered" evidence="11">
    <location>
        <begin position="804"/>
        <end position="824"/>
    </location>
</feature>
<evidence type="ECO:0000256" key="10">
    <source>
        <dbReference type="SAM" id="Coils"/>
    </source>
</evidence>
<dbReference type="Pfam" id="PF12796">
    <property type="entry name" value="Ank_2"/>
    <property type="match status" value="1"/>
</dbReference>
<evidence type="ECO:0000256" key="7">
    <source>
        <dbReference type="ARBA" id="ARBA00023054"/>
    </source>
</evidence>
<feature type="transmembrane region" description="Helical" evidence="12">
    <location>
        <begin position="94"/>
        <end position="119"/>
    </location>
</feature>
<keyword evidence="7 10" id="KW-0175">Coiled coil</keyword>
<dbReference type="InterPro" id="IPR035670">
    <property type="entry name" value="AGD1/2/3/4_BAR_plant"/>
</dbReference>
<dbReference type="InterPro" id="IPR011993">
    <property type="entry name" value="PH-like_dom_sf"/>
</dbReference>
<organism evidence="15">
    <name type="scientific">Fagus sylvatica</name>
    <name type="common">Beechnut</name>
    <dbReference type="NCBI Taxonomy" id="28930"/>
    <lineage>
        <taxon>Eukaryota</taxon>
        <taxon>Viridiplantae</taxon>
        <taxon>Streptophyta</taxon>
        <taxon>Embryophyta</taxon>
        <taxon>Tracheophyta</taxon>
        <taxon>Spermatophyta</taxon>
        <taxon>Magnoliopsida</taxon>
        <taxon>eudicotyledons</taxon>
        <taxon>Gunneridae</taxon>
        <taxon>Pentapetalae</taxon>
        <taxon>rosids</taxon>
        <taxon>fabids</taxon>
        <taxon>Fagales</taxon>
        <taxon>Fagaceae</taxon>
        <taxon>Fagus</taxon>
    </lineage>
</organism>
<dbReference type="InterPro" id="IPR045258">
    <property type="entry name" value="ACAP1/2/3-like"/>
</dbReference>
<dbReference type="SUPFAM" id="SSF103657">
    <property type="entry name" value="BAR/IMD domain-like"/>
    <property type="match status" value="2"/>
</dbReference>
<evidence type="ECO:0000256" key="12">
    <source>
        <dbReference type="SAM" id="Phobius"/>
    </source>
</evidence>
<evidence type="ECO:0000256" key="4">
    <source>
        <dbReference type="ARBA" id="ARBA00022771"/>
    </source>
</evidence>
<dbReference type="FunFam" id="1.10.220.150:FF:000019">
    <property type="entry name" value="ADP-ribosylation factor GTPase-activating protein AGD1"/>
    <property type="match status" value="1"/>
</dbReference>
<evidence type="ECO:0000256" key="9">
    <source>
        <dbReference type="PROSITE-ProRule" id="PRU00288"/>
    </source>
</evidence>
<dbReference type="SUPFAM" id="SSF48403">
    <property type="entry name" value="Ankyrin repeat"/>
    <property type="match status" value="1"/>
</dbReference>
<dbReference type="GO" id="GO:0008270">
    <property type="term" value="F:zinc ion binding"/>
    <property type="evidence" value="ECO:0007669"/>
    <property type="project" value="UniProtKB-KW"/>
</dbReference>
<evidence type="ECO:0000256" key="8">
    <source>
        <dbReference type="PROSITE-ProRule" id="PRU00023"/>
    </source>
</evidence>
<dbReference type="CDD" id="cd07606">
    <property type="entry name" value="BAR_SFC_plant"/>
    <property type="match status" value="1"/>
</dbReference>
<dbReference type="PROSITE" id="PS50003">
    <property type="entry name" value="PH_DOMAIN"/>
    <property type="match status" value="1"/>
</dbReference>
<dbReference type="AlphaFoldDB" id="A0A2N9FNI7"/>
<keyword evidence="2" id="KW-0479">Metal-binding</keyword>
<dbReference type="CDD" id="cd13250">
    <property type="entry name" value="PH_ACAP"/>
    <property type="match status" value="1"/>
</dbReference>
<evidence type="ECO:0000256" key="2">
    <source>
        <dbReference type="ARBA" id="ARBA00022723"/>
    </source>
</evidence>
<dbReference type="InterPro" id="IPR004148">
    <property type="entry name" value="BAR_dom"/>
</dbReference>
<dbReference type="SUPFAM" id="SSF57863">
    <property type="entry name" value="ArfGap/RecO-like zinc finger"/>
    <property type="match status" value="1"/>
</dbReference>
<dbReference type="SMART" id="SM00105">
    <property type="entry name" value="ArfGap"/>
    <property type="match status" value="1"/>
</dbReference>
<keyword evidence="12" id="KW-1133">Transmembrane helix</keyword>
<dbReference type="Pfam" id="PF01412">
    <property type="entry name" value="ArfGap"/>
    <property type="match status" value="1"/>
</dbReference>
<keyword evidence="5" id="KW-0862">Zinc</keyword>
<keyword evidence="12" id="KW-0812">Transmembrane</keyword>
<reference evidence="15" key="1">
    <citation type="submission" date="2018-02" db="EMBL/GenBank/DDBJ databases">
        <authorList>
            <person name="Cohen D.B."/>
            <person name="Kent A.D."/>
        </authorList>
    </citation>
    <scope>NUCLEOTIDE SEQUENCE</scope>
</reference>
<evidence type="ECO:0000259" key="14">
    <source>
        <dbReference type="PROSITE" id="PS50115"/>
    </source>
</evidence>
<dbReference type="Pfam" id="PF00169">
    <property type="entry name" value="PH"/>
    <property type="match status" value="1"/>
</dbReference>
<dbReference type="SMART" id="SM00233">
    <property type="entry name" value="PH"/>
    <property type="match status" value="1"/>
</dbReference>
<dbReference type="InterPro" id="IPR001849">
    <property type="entry name" value="PH_domain"/>
</dbReference>
<dbReference type="SUPFAM" id="SSF50729">
    <property type="entry name" value="PH domain-like"/>
    <property type="match status" value="1"/>
</dbReference>
<feature type="repeat" description="ANK" evidence="8">
    <location>
        <begin position="829"/>
        <end position="861"/>
    </location>
</feature>
<dbReference type="Gene3D" id="1.20.1270.60">
    <property type="entry name" value="Arfaptin homology (AH) domain/BAR domain"/>
    <property type="match status" value="1"/>
</dbReference>
<dbReference type="Gene3D" id="2.30.29.30">
    <property type="entry name" value="Pleckstrin-homology domain (PH domain)/Phosphotyrosine-binding domain (PTB)"/>
    <property type="match status" value="1"/>
</dbReference>
<feature type="repeat" description="ANK" evidence="8">
    <location>
        <begin position="862"/>
        <end position="894"/>
    </location>
</feature>
<dbReference type="Gene3D" id="1.10.220.150">
    <property type="entry name" value="Arf GTPase activating protein"/>
    <property type="match status" value="1"/>
</dbReference>
<dbReference type="InterPro" id="IPR001164">
    <property type="entry name" value="ArfGAP_dom"/>
</dbReference>
<accession>A0A2N9FNI7</accession>
<feature type="compositionally biased region" description="Low complexity" evidence="11">
    <location>
        <begin position="807"/>
        <end position="816"/>
    </location>
</feature>
<name>A0A2N9FNI7_FAGSY</name>
<evidence type="ECO:0000313" key="15">
    <source>
        <dbReference type="EMBL" id="SPC88509.1"/>
    </source>
</evidence>
<dbReference type="PANTHER" id="PTHR23180:SF405">
    <property type="entry name" value="ADP-RIBOSYLATION FACTOR GTPASE-ACTIVATING PROTEIN AGD1"/>
    <property type="match status" value="1"/>
</dbReference>
<proteinExistence type="predicted"/>
<evidence type="ECO:0000259" key="13">
    <source>
        <dbReference type="PROSITE" id="PS50003"/>
    </source>
</evidence>
<dbReference type="Gene3D" id="1.25.40.20">
    <property type="entry name" value="Ankyrin repeat-containing domain"/>
    <property type="match status" value="1"/>
</dbReference>
<feature type="domain" description="Arf-GAP" evidence="14">
    <location>
        <begin position="521"/>
        <end position="604"/>
    </location>
</feature>
<dbReference type="InterPro" id="IPR038508">
    <property type="entry name" value="ArfGAP_dom_sf"/>
</dbReference>
<dbReference type="PRINTS" id="PR00405">
    <property type="entry name" value="REVINTRACTNG"/>
</dbReference>
<dbReference type="EMBL" id="OIVN01001001">
    <property type="protein sequence ID" value="SPC88509.1"/>
    <property type="molecule type" value="Genomic_DNA"/>
</dbReference>
<evidence type="ECO:0000256" key="5">
    <source>
        <dbReference type="ARBA" id="ARBA00022833"/>
    </source>
</evidence>
<evidence type="ECO:0000256" key="3">
    <source>
        <dbReference type="ARBA" id="ARBA00022737"/>
    </source>
</evidence>
<dbReference type="PROSITE" id="PS50088">
    <property type="entry name" value="ANK_REPEAT"/>
    <property type="match status" value="2"/>
</dbReference>
<keyword evidence="1" id="KW-0343">GTPase activation</keyword>
<dbReference type="GO" id="GO:0005096">
    <property type="term" value="F:GTPase activator activity"/>
    <property type="evidence" value="ECO:0007669"/>
    <property type="project" value="UniProtKB-KW"/>
</dbReference>
<dbReference type="SMART" id="SM00248">
    <property type="entry name" value="ANK"/>
    <property type="match status" value="2"/>
</dbReference>
<dbReference type="PROSITE" id="PS50115">
    <property type="entry name" value="ARFGAP"/>
    <property type="match status" value="1"/>
</dbReference>
<evidence type="ECO:0000256" key="1">
    <source>
        <dbReference type="ARBA" id="ARBA00022468"/>
    </source>
</evidence>
<dbReference type="InterPro" id="IPR002110">
    <property type="entry name" value="Ankyrin_rpt"/>
</dbReference>
<evidence type="ECO:0008006" key="16">
    <source>
        <dbReference type="Google" id="ProtNLM"/>
    </source>
</evidence>
<dbReference type="InterPro" id="IPR037278">
    <property type="entry name" value="ARFGAP/RecO"/>
</dbReference>
<dbReference type="PANTHER" id="PTHR23180">
    <property type="entry name" value="CENTAURIN/ARF"/>
    <property type="match status" value="1"/>
</dbReference>
<feature type="coiled-coil region" evidence="10">
    <location>
        <begin position="257"/>
        <end position="284"/>
    </location>
</feature>
<keyword evidence="4 9" id="KW-0863">Zinc-finger</keyword>
<dbReference type="InterPro" id="IPR036770">
    <property type="entry name" value="Ankyrin_rpt-contain_sf"/>
</dbReference>
<dbReference type="PROSITE" id="PS50297">
    <property type="entry name" value="ANK_REP_REGION"/>
    <property type="match status" value="2"/>
</dbReference>
<gene>
    <name evidence="15" type="ORF">FSB_LOCUS16391</name>
</gene>
<dbReference type="CDD" id="cd08204">
    <property type="entry name" value="ArfGap"/>
    <property type="match status" value="1"/>
</dbReference>
<feature type="domain" description="PH" evidence="13">
    <location>
        <begin position="322"/>
        <end position="458"/>
    </location>
</feature>
<protein>
    <recommendedName>
        <fullName evidence="16">ADP-ribosylation factor GTPase-activating protein AGD3</fullName>
    </recommendedName>
</protein>
<dbReference type="Pfam" id="PF16746">
    <property type="entry name" value="BAR_3"/>
    <property type="match status" value="1"/>
</dbReference>
<evidence type="ECO:0000256" key="11">
    <source>
        <dbReference type="SAM" id="MobiDB-lite"/>
    </source>
</evidence>
<evidence type="ECO:0000256" key="6">
    <source>
        <dbReference type="ARBA" id="ARBA00023043"/>
    </source>
</evidence>
<dbReference type="GO" id="GO:0005737">
    <property type="term" value="C:cytoplasm"/>
    <property type="evidence" value="ECO:0007669"/>
    <property type="project" value="InterPro"/>
</dbReference>
<keyword evidence="3" id="KW-0677">Repeat</keyword>
<keyword evidence="6 8" id="KW-0040">ANK repeat</keyword>
<sequence>MHFSKLDDSPMFRQQIQCLEENADSLRTKCSKFYKGCRKYTEGLGEGYDVDIAFASSLENFGGGHYDPLFVAMGGPVMTKFTIAFREIGTYKELLRITGSGSCAFVSIVIVALLTPFLYCKIMLLVAHAIEVHAQNDHLDNIGEVDHMLNDRLQNFVNDDLQDVKEARKRFDKASLTYDQAREKFLSLRKSTRMDVASVIEELSALCNVEAKKRFEFLEAVSGMMDAHLRYFKQGYELLQKMEPFIHQVLAYAQQSRERSNYEQESLNERMREFKRQIDRESRQSLNVYHSPSNGDGMQPFTRTSHKVIEAAMQSAAQGEVQTIRQGYLSKRSSNLRGDWKRRFFVLDSRGMLYYYRKPWNWSSSGSPTSAQKNSSSENSSGLLSRWLSSHYHGGVHDEKAVARHTVNLLTSTIKIDADQSDLRFCFRIISPSKNYTLQAENALDQMDWIEKITGVIASLLSSQAPEKGLSACASGNDIYCFASESDSDCDQTAIECHTSKKLPFRESRSLQNHKYSMRRDKPIDLLRRVRGNDKCADCGAPEPEWASLNLGILICIECSGVHRNLGVHVSKVRSLTLDVKVWDPPVLNLFKSLGNVYANSIWEELLHSKSSFQADELHTSFSKLDRKDLFHMRKPRNDDPISVKEKFIHAKLIMDLSVAEPCEMTNFPVYHFHGVDLGKNKLATSQRKRKLEGKAWKQNFHSIFSLEENLSLPEELNMLKYAEKAFVRKKDDQDLLSVAEQVWGSVRGNDKKAVYRQIVNSGADVNAIHGQAVFSMSITLSKVMQLEEQESFDPIVDCIAGDSSDKPSSSNLNSPQKSEDQLTEHVSEHCSLLHLACLTADVGMVELLLQYGANINASDSRGRTPLHYCSISRRTASAKMLLTRGANPQAVDREDNTPLKLVSESDFREMLALLTETNR</sequence>